<proteinExistence type="predicted"/>
<evidence type="ECO:0000313" key="1">
    <source>
        <dbReference type="EMBL" id="ATA52847.1"/>
    </source>
</evidence>
<reference evidence="1 2" key="1">
    <citation type="submission" date="2017-09" db="EMBL/GenBank/DDBJ databases">
        <title>The diverse metabolic capabilities of V. boronicumulans make it an excellent choice for continued studies on novel biodegradation.</title>
        <authorList>
            <person name="Sun S."/>
        </authorList>
    </citation>
    <scope>NUCLEOTIDE SEQUENCE [LARGE SCALE GENOMIC DNA]</scope>
    <source>
        <strain evidence="1 2">J1</strain>
    </source>
</reference>
<dbReference type="KEGG" id="vbo:CKY39_06215"/>
<dbReference type="EMBL" id="CP023284">
    <property type="protein sequence ID" value="ATA52847.1"/>
    <property type="molecule type" value="Genomic_DNA"/>
</dbReference>
<organism evidence="1 2">
    <name type="scientific">Variovorax boronicumulans</name>
    <dbReference type="NCBI Taxonomy" id="436515"/>
    <lineage>
        <taxon>Bacteria</taxon>
        <taxon>Pseudomonadati</taxon>
        <taxon>Pseudomonadota</taxon>
        <taxon>Betaproteobacteria</taxon>
        <taxon>Burkholderiales</taxon>
        <taxon>Comamonadaceae</taxon>
        <taxon>Variovorax</taxon>
    </lineage>
</organism>
<accession>A0A250DER2</accession>
<evidence type="ECO:0000313" key="2">
    <source>
        <dbReference type="Proteomes" id="UP000217154"/>
    </source>
</evidence>
<dbReference type="Proteomes" id="UP000217154">
    <property type="component" value="Chromosome"/>
</dbReference>
<name>A0A250DER2_9BURK</name>
<protein>
    <submittedName>
        <fullName evidence="1">Uncharacterized protein</fullName>
    </submittedName>
</protein>
<dbReference type="RefSeq" id="WP_095743803.1">
    <property type="nucleotide sequence ID" value="NZ_BKDI01000013.1"/>
</dbReference>
<dbReference type="AlphaFoldDB" id="A0A250DER2"/>
<gene>
    <name evidence="1" type="ORF">CKY39_06215</name>
</gene>
<sequence>MSSTAFTPAMPRTVVVFSIELAVFDEEALRRSAQCRAREDGLDDEVWASMRSGISDDLVMLLDPGLIADAGFEILQSTCEVCEVNEGSQHAADQR</sequence>